<dbReference type="AlphaFoldDB" id="A0A0B2VSH7"/>
<comment type="caution">
    <text evidence="3">The sequence shown here is derived from an EMBL/GenBank/DDBJ whole genome shotgun (WGS) entry which is preliminary data.</text>
</comment>
<dbReference type="EMBL" id="JPKZ01000906">
    <property type="protein sequence ID" value="KHN84658.1"/>
    <property type="molecule type" value="Genomic_DNA"/>
</dbReference>
<evidence type="ECO:0000313" key="3">
    <source>
        <dbReference type="EMBL" id="KHN84658.1"/>
    </source>
</evidence>
<proteinExistence type="predicted"/>
<evidence type="ECO:0000313" key="4">
    <source>
        <dbReference type="Proteomes" id="UP000031036"/>
    </source>
</evidence>
<dbReference type="PROSITE" id="PS50853">
    <property type="entry name" value="FN3"/>
    <property type="match status" value="1"/>
</dbReference>
<sequence length="501" mass="56681">MREEMLLKFICLSVAHIALSSFTVVPYARVDLQHYLQLAICQAKCTSEFGTIISMKYNDGKSFDSGANTNEDLQFCVYGCELKTIEWAETNISLRNAYDKGVHFLIDNDTLPNVMESNGRQAVKSLRVGCMDVGYSINDGYEDSVEGILLIELFSEVRVPLRYVLQWKQRTFALGFYDESPWITSSVEVEQAVAVQGMIPGVQYCFMVTAVDADGIFGIPVVSDWVEALDVDASPRLPSSVEIRTGFDERSGVTALISWPPQANRQTAPFTSCHFRVLTANNTHRFSSSFTINGNDGFLLTHLQYSTLYTVQLSALPSRNMQNTSEVRTTLQFVTPLCTQVNVPESIECAPEPMELWVRDLSDGKVAVRWTPPNDKQIITYYEVLIYSLDKRQHCSMKPLAFTANNRSTFAIVMLPTEYKCKYLFRVIGYDPNRRQAIAQLRRTYPPNIAHNAFNPFLILISLVSLCLVIIVIRICYHKAVATTTVKDMKLPDRRIVVYYV</sequence>
<protein>
    <recommendedName>
        <fullName evidence="2">Fibronectin type-III domain-containing protein</fullName>
    </recommendedName>
</protein>
<feature type="transmembrane region" description="Helical" evidence="1">
    <location>
        <begin position="457"/>
        <end position="477"/>
    </location>
</feature>
<dbReference type="OrthoDB" id="5783913at2759"/>
<dbReference type="Proteomes" id="UP000031036">
    <property type="component" value="Unassembled WGS sequence"/>
</dbReference>
<reference evidence="3 4" key="1">
    <citation type="submission" date="2014-11" db="EMBL/GenBank/DDBJ databases">
        <title>Genetic blueprint of the zoonotic pathogen Toxocara canis.</title>
        <authorList>
            <person name="Zhu X.-Q."/>
            <person name="Korhonen P.K."/>
            <person name="Cai H."/>
            <person name="Young N.D."/>
            <person name="Nejsum P."/>
            <person name="von Samson-Himmelstjerna G."/>
            <person name="Boag P.R."/>
            <person name="Tan P."/>
            <person name="Li Q."/>
            <person name="Min J."/>
            <person name="Yang Y."/>
            <person name="Wang X."/>
            <person name="Fang X."/>
            <person name="Hall R.S."/>
            <person name="Hofmann A."/>
            <person name="Sternberg P.W."/>
            <person name="Jex A.R."/>
            <person name="Gasser R.B."/>
        </authorList>
    </citation>
    <scope>NUCLEOTIDE SEQUENCE [LARGE SCALE GENOMIC DNA]</scope>
    <source>
        <strain evidence="3">PN_DK_2014</strain>
    </source>
</reference>
<dbReference type="InterPro" id="IPR003961">
    <property type="entry name" value="FN3_dom"/>
</dbReference>
<dbReference type="SUPFAM" id="SSF49265">
    <property type="entry name" value="Fibronectin type III"/>
    <property type="match status" value="1"/>
</dbReference>
<keyword evidence="4" id="KW-1185">Reference proteome</keyword>
<gene>
    <name evidence="3" type="ORF">Tcan_11380</name>
</gene>
<keyword evidence="1" id="KW-1133">Transmembrane helix</keyword>
<evidence type="ECO:0000259" key="2">
    <source>
        <dbReference type="PROSITE" id="PS50853"/>
    </source>
</evidence>
<keyword evidence="1" id="KW-0812">Transmembrane</keyword>
<dbReference type="STRING" id="6265.A0A0B2VSH7"/>
<name>A0A0B2VSH7_TOXCA</name>
<feature type="domain" description="Fibronectin type-III" evidence="2">
    <location>
        <begin position="237"/>
        <end position="338"/>
    </location>
</feature>
<accession>A0A0B2VSH7</accession>
<evidence type="ECO:0000256" key="1">
    <source>
        <dbReference type="SAM" id="Phobius"/>
    </source>
</evidence>
<dbReference type="InterPro" id="IPR036116">
    <property type="entry name" value="FN3_sf"/>
</dbReference>
<organism evidence="3 4">
    <name type="scientific">Toxocara canis</name>
    <name type="common">Canine roundworm</name>
    <dbReference type="NCBI Taxonomy" id="6265"/>
    <lineage>
        <taxon>Eukaryota</taxon>
        <taxon>Metazoa</taxon>
        <taxon>Ecdysozoa</taxon>
        <taxon>Nematoda</taxon>
        <taxon>Chromadorea</taxon>
        <taxon>Rhabditida</taxon>
        <taxon>Spirurina</taxon>
        <taxon>Ascaridomorpha</taxon>
        <taxon>Ascaridoidea</taxon>
        <taxon>Toxocaridae</taxon>
        <taxon>Toxocara</taxon>
    </lineage>
</organism>
<keyword evidence="1" id="KW-0472">Membrane</keyword>